<feature type="region of interest" description="Disordered" evidence="3">
    <location>
        <begin position="837"/>
        <end position="1145"/>
    </location>
</feature>
<feature type="compositionally biased region" description="Polar residues" evidence="3">
    <location>
        <begin position="501"/>
        <end position="527"/>
    </location>
</feature>
<dbReference type="SUPFAM" id="SSF47459">
    <property type="entry name" value="HLH, helix-loop-helix DNA-binding domain"/>
    <property type="match status" value="1"/>
</dbReference>
<gene>
    <name evidence="5" type="ORF">Clacol_001677</name>
</gene>
<dbReference type="GO" id="GO:0003700">
    <property type="term" value="F:DNA-binding transcription factor activity"/>
    <property type="evidence" value="ECO:0007669"/>
    <property type="project" value="TreeGrafter"/>
</dbReference>
<feature type="compositionally biased region" description="Basic and acidic residues" evidence="3">
    <location>
        <begin position="439"/>
        <end position="500"/>
    </location>
</feature>
<feature type="compositionally biased region" description="Low complexity" evidence="3">
    <location>
        <begin position="735"/>
        <end position="755"/>
    </location>
</feature>
<feature type="compositionally biased region" description="Low complexity" evidence="3">
    <location>
        <begin position="909"/>
        <end position="919"/>
    </location>
</feature>
<feature type="compositionally biased region" description="Low complexity" evidence="3">
    <location>
        <begin position="989"/>
        <end position="1028"/>
    </location>
</feature>
<dbReference type="GO" id="GO:0003677">
    <property type="term" value="F:DNA binding"/>
    <property type="evidence" value="ECO:0007669"/>
    <property type="project" value="UniProtKB-KW"/>
</dbReference>
<dbReference type="GO" id="GO:0045944">
    <property type="term" value="P:positive regulation of transcription by RNA polymerase II"/>
    <property type="evidence" value="ECO:0007669"/>
    <property type="project" value="TreeGrafter"/>
</dbReference>
<feature type="compositionally biased region" description="Low complexity" evidence="3">
    <location>
        <begin position="927"/>
        <end position="951"/>
    </location>
</feature>
<keyword evidence="2" id="KW-0539">Nucleus</keyword>
<name>A0AAV5A398_9AGAM</name>
<feature type="region of interest" description="Disordered" evidence="3">
    <location>
        <begin position="730"/>
        <end position="800"/>
    </location>
</feature>
<feature type="compositionally biased region" description="Polar residues" evidence="3">
    <location>
        <begin position="1220"/>
        <end position="1260"/>
    </location>
</feature>
<evidence type="ECO:0000313" key="5">
    <source>
        <dbReference type="EMBL" id="GJJ07475.1"/>
    </source>
</evidence>
<comment type="caution">
    <text evidence="5">The sequence shown here is derived from an EMBL/GenBank/DDBJ whole genome shotgun (WGS) entry which is preliminary data.</text>
</comment>
<dbReference type="PROSITE" id="PS50888">
    <property type="entry name" value="BHLH"/>
    <property type="match status" value="1"/>
</dbReference>
<dbReference type="EMBL" id="BPWL01000002">
    <property type="protein sequence ID" value="GJJ07475.1"/>
    <property type="molecule type" value="Genomic_DNA"/>
</dbReference>
<protein>
    <recommendedName>
        <fullName evidence="4">BHLH domain-containing protein</fullName>
    </recommendedName>
</protein>
<evidence type="ECO:0000256" key="2">
    <source>
        <dbReference type="ARBA" id="ARBA00023242"/>
    </source>
</evidence>
<feature type="region of interest" description="Disordered" evidence="3">
    <location>
        <begin position="1212"/>
        <end position="1299"/>
    </location>
</feature>
<evidence type="ECO:0000256" key="3">
    <source>
        <dbReference type="SAM" id="MobiDB-lite"/>
    </source>
</evidence>
<dbReference type="GO" id="GO:0046983">
    <property type="term" value="F:protein dimerization activity"/>
    <property type="evidence" value="ECO:0007669"/>
    <property type="project" value="InterPro"/>
</dbReference>
<dbReference type="Pfam" id="PF00010">
    <property type="entry name" value="HLH"/>
    <property type="match status" value="1"/>
</dbReference>
<evidence type="ECO:0000256" key="1">
    <source>
        <dbReference type="ARBA" id="ARBA00023125"/>
    </source>
</evidence>
<dbReference type="InterPro" id="IPR011598">
    <property type="entry name" value="bHLH_dom"/>
</dbReference>
<feature type="compositionally biased region" description="Polar residues" evidence="3">
    <location>
        <begin position="761"/>
        <end position="800"/>
    </location>
</feature>
<evidence type="ECO:0000259" key="4">
    <source>
        <dbReference type="PROSITE" id="PS50888"/>
    </source>
</evidence>
<proteinExistence type="predicted"/>
<dbReference type="PANTHER" id="PTHR10328">
    <property type="entry name" value="PROTEIN MAX MYC-ASSOCIATED FACTOR X"/>
    <property type="match status" value="1"/>
</dbReference>
<feature type="compositionally biased region" description="Polar residues" evidence="3">
    <location>
        <begin position="1282"/>
        <end position="1299"/>
    </location>
</feature>
<feature type="compositionally biased region" description="Polar residues" evidence="3">
    <location>
        <begin position="837"/>
        <end position="847"/>
    </location>
</feature>
<keyword evidence="1" id="KW-0238">DNA-binding</keyword>
<dbReference type="Gene3D" id="4.10.280.10">
    <property type="entry name" value="Helix-loop-helix DNA-binding domain"/>
    <property type="match status" value="1"/>
</dbReference>
<feature type="region of interest" description="Disordered" evidence="3">
    <location>
        <begin position="569"/>
        <end position="663"/>
    </location>
</feature>
<dbReference type="GO" id="GO:0090575">
    <property type="term" value="C:RNA polymerase II transcription regulator complex"/>
    <property type="evidence" value="ECO:0007669"/>
    <property type="project" value="TreeGrafter"/>
</dbReference>
<dbReference type="PANTHER" id="PTHR10328:SF15">
    <property type="entry name" value="BHLH TRANSCRIPTION FACTOR"/>
    <property type="match status" value="1"/>
</dbReference>
<feature type="compositionally biased region" description="Low complexity" evidence="3">
    <location>
        <begin position="1094"/>
        <end position="1106"/>
    </location>
</feature>
<organism evidence="5 6">
    <name type="scientific">Clathrus columnatus</name>
    <dbReference type="NCBI Taxonomy" id="1419009"/>
    <lineage>
        <taxon>Eukaryota</taxon>
        <taxon>Fungi</taxon>
        <taxon>Dikarya</taxon>
        <taxon>Basidiomycota</taxon>
        <taxon>Agaricomycotina</taxon>
        <taxon>Agaricomycetes</taxon>
        <taxon>Phallomycetidae</taxon>
        <taxon>Phallales</taxon>
        <taxon>Clathraceae</taxon>
        <taxon>Clathrus</taxon>
    </lineage>
</organism>
<feature type="compositionally biased region" description="Polar residues" evidence="3">
    <location>
        <begin position="540"/>
        <end position="550"/>
    </location>
</feature>
<feature type="compositionally biased region" description="Polar residues" evidence="3">
    <location>
        <begin position="890"/>
        <end position="899"/>
    </location>
</feature>
<evidence type="ECO:0000313" key="6">
    <source>
        <dbReference type="Proteomes" id="UP001050691"/>
    </source>
</evidence>
<feature type="compositionally biased region" description="Gly residues" evidence="3">
    <location>
        <begin position="1107"/>
        <end position="1125"/>
    </location>
</feature>
<feature type="region of interest" description="Disordered" evidence="3">
    <location>
        <begin position="358"/>
        <end position="550"/>
    </location>
</feature>
<feature type="compositionally biased region" description="Low complexity" evidence="3">
    <location>
        <begin position="591"/>
        <end position="605"/>
    </location>
</feature>
<dbReference type="SMART" id="SM00353">
    <property type="entry name" value="HLH"/>
    <property type="match status" value="1"/>
</dbReference>
<reference evidence="5" key="1">
    <citation type="submission" date="2021-10" db="EMBL/GenBank/DDBJ databases">
        <title>De novo Genome Assembly of Clathrus columnatus (Basidiomycota, Fungi) Using Illumina and Nanopore Sequence Data.</title>
        <authorList>
            <person name="Ogiso-Tanaka E."/>
            <person name="Itagaki H."/>
            <person name="Hosoya T."/>
            <person name="Hosaka K."/>
        </authorList>
    </citation>
    <scope>NUCLEOTIDE SEQUENCE</scope>
    <source>
        <strain evidence="5">MO-923</strain>
    </source>
</reference>
<accession>A0AAV5A398</accession>
<keyword evidence="6" id="KW-1185">Reference proteome</keyword>
<feature type="region of interest" description="Disordered" evidence="3">
    <location>
        <begin position="317"/>
        <end position="338"/>
    </location>
</feature>
<feature type="domain" description="BHLH" evidence="4">
    <location>
        <begin position="1136"/>
        <end position="1187"/>
    </location>
</feature>
<dbReference type="InterPro" id="IPR036638">
    <property type="entry name" value="HLH_DNA-bd_sf"/>
</dbReference>
<dbReference type="Proteomes" id="UP001050691">
    <property type="component" value="Unassembled WGS sequence"/>
</dbReference>
<sequence>MVSLFGVKLRKRTEAEFKLVDASLVPQKDLPLQRCLNFEACPCGLALSFLQAVCIAEGHDVTRERVAEEYALMGGDEPEWPPSIAFPSAALPSADLRKALNKLQLGLRFSDFQQGYPGSWRECQKFGEHTLEDCELQVESASYVNAYIDRIEWKPGFETQGDDEIGYTMLTNPDESENSDMGTNKFNEYSYNYSMACDALACCRHVDNGIPFTNWTGSQTLSDSRHRWLIQTRRELTRQAASFLDELISLPGPLLPRPEVILEYMPVIRWLVALDDMRDVPPGSSTVIPRRRWRHVRYLDLSKEALGAAIMDAASNNQTPTLLDRPPSERKLASPLPPPLLFPSLQPLEYLQNNQRRGSITDPSLHASPPDPLDPELSFNSPPRSYSSEHRVKRSPRTIRPTSPFVFGDATIHSSDLVNPSFRGSLRSPSNDTLLDSSRSPDRSDDSSSRTRDKDRGDVKDKARDRDRDRDWHRDRDRDRDRERERDWLPSPRWLDKRSSDAISSNNNTTNSLFQSHSKYNHNNTHRFPSLMADDPDANPNPNRLLPSSLSVNFPMRRHSIAEHPLPQRLVHDPQSHPPSSSNFLGPPGPSHHFSSRSPLSGSSLTAIPSLPHGLKRKISPDRGVGTSLSGTGLYPMGEEPEASYSPHQFGDIQAPAPKRRGSAFDTHRIGIAQLSLYDRRDNVDSRTGNLSSNTHPSAALNSASWWLADRRDSTSSMFSTASLTTNASADASAGGYTSSGFSGDSSFTSQQSQQHMQMPIQASSSSIIRGQSPHPSSSASQEQQQLTPSPGAQGQAVTRQSSLTNLAWGSPNMNMGVNASPNIGAATYLSPGSSTNVNANATNPSAGSGHEAATSASVSSNPPPPTTGGVDPSSSLSSSVSRHLRSHSPTSLVSSGGNLTFLPPPLPSALSSSSSSSESHPHNHPHSQSSLSSFSPTPSTVSPVSATPSTVTGLMPPDRRISVPDAFGHGHGSHPHYYNPHAHSHLTQLSHPHSHPQLPSHQLPPTQTTPHTRTLRSTSRTRSGTSLPLPPPMTGVALTSAGGVARGGVTGRVSDRPASTLSDIERTEEEMTSVSPVHASGPGSSTNLSGHIPSSHPNHHPSSNTGAGGGITGTFSGGSGGGIKEGSSPYSRSPELRVSHKLAERKRRKEMKDLFDELRDQLPADRGMKASKWEILTKAVDYIQTLKVNQQDMARELDLLRRELDLVRSPGTIFHPHSRTSTQINTSTTSAPHYQQASTSHSDTSASNVNIFSHSTLSPSVAGIGTGAGPNASPNPGLGSANATPRESGANSGTGQTG</sequence>